<protein>
    <submittedName>
        <fullName evidence="3">Uncharacterized protein</fullName>
    </submittedName>
</protein>
<keyword evidence="4" id="KW-1185">Reference proteome</keyword>
<dbReference type="InterPro" id="IPR008862">
    <property type="entry name" value="Tcp11"/>
</dbReference>
<comment type="similarity">
    <text evidence="1">Belongs to the TCP11 family.</text>
</comment>
<dbReference type="Proteomes" id="UP001165082">
    <property type="component" value="Unassembled WGS sequence"/>
</dbReference>
<dbReference type="OrthoDB" id="48385at2759"/>
<evidence type="ECO:0000313" key="4">
    <source>
        <dbReference type="Proteomes" id="UP001165082"/>
    </source>
</evidence>
<reference evidence="3" key="1">
    <citation type="submission" date="2022-07" db="EMBL/GenBank/DDBJ databases">
        <title>Genome analysis of Parmales, a sister group of diatoms, reveals the evolutionary specialization of diatoms from phago-mixotrophs to photoautotrophs.</title>
        <authorList>
            <person name="Ban H."/>
            <person name="Sato S."/>
            <person name="Yoshikawa S."/>
            <person name="Kazumasa Y."/>
            <person name="Nakamura Y."/>
            <person name="Ichinomiya M."/>
            <person name="Saitoh K."/>
            <person name="Sato N."/>
            <person name="Blanc-Mathieu R."/>
            <person name="Endo H."/>
            <person name="Kuwata A."/>
            <person name="Ogata H."/>
        </authorList>
    </citation>
    <scope>NUCLEOTIDE SEQUENCE</scope>
</reference>
<proteinExistence type="inferred from homology"/>
<gene>
    <name evidence="3" type="ORF">TrRE_jg1091</name>
</gene>
<dbReference type="GO" id="GO:0007165">
    <property type="term" value="P:signal transduction"/>
    <property type="evidence" value="ECO:0007669"/>
    <property type="project" value="TreeGrafter"/>
</dbReference>
<feature type="compositionally biased region" description="Gly residues" evidence="2">
    <location>
        <begin position="268"/>
        <end position="289"/>
    </location>
</feature>
<sequence length="333" mass="35431">LGNLIKIGSFLAEVESAARASSTTSWLSNAGDCDLVLGLRFLLKKAEVCHVDLVNSKLLQIIPFVKASGADYERAKFVETYGEGGKSALGVVEWVDRLKQGRDEGVTIEDVFKGTGCVDEVLFSTASGGLKFPEVFNMDIGLFMEAREAAKVSGAVCAIAAHLRSTLGGGRGIDEEDARPLVELLRSSRIAEKDLMATCWRMGEDAAGRKMSAEEREALKGRIQGCLDKTDSVAKLFERRIVDWFRKLFLKKKGGKGVVPEGMRSGLVGEGRGRGSGSGSGRGRGGGGLGREEANKLGLGVVAGGLVEVGAGLKEAVDHMWSVHGGLLEKMIE</sequence>
<evidence type="ECO:0000256" key="1">
    <source>
        <dbReference type="ARBA" id="ARBA00010954"/>
    </source>
</evidence>
<accession>A0A9W7FWS5</accession>
<feature type="region of interest" description="Disordered" evidence="2">
    <location>
        <begin position="261"/>
        <end position="289"/>
    </location>
</feature>
<dbReference type="AlphaFoldDB" id="A0A9W7FWS5"/>
<comment type="caution">
    <text evidence="3">The sequence shown here is derived from an EMBL/GenBank/DDBJ whole genome shotgun (WGS) entry which is preliminary data.</text>
</comment>
<dbReference type="Pfam" id="PF05794">
    <property type="entry name" value="Tcp11"/>
    <property type="match status" value="1"/>
</dbReference>
<feature type="non-terminal residue" evidence="3">
    <location>
        <position position="1"/>
    </location>
</feature>
<dbReference type="PANTHER" id="PTHR12832">
    <property type="entry name" value="TESTIS-SPECIFIC PROTEIN PBS13 T-COMPLEX 11"/>
    <property type="match status" value="1"/>
</dbReference>
<dbReference type="PANTHER" id="PTHR12832:SF11">
    <property type="entry name" value="LD23868P"/>
    <property type="match status" value="1"/>
</dbReference>
<evidence type="ECO:0000313" key="3">
    <source>
        <dbReference type="EMBL" id="GMI21346.1"/>
    </source>
</evidence>
<organism evidence="3 4">
    <name type="scientific">Triparma retinervis</name>
    <dbReference type="NCBI Taxonomy" id="2557542"/>
    <lineage>
        <taxon>Eukaryota</taxon>
        <taxon>Sar</taxon>
        <taxon>Stramenopiles</taxon>
        <taxon>Ochrophyta</taxon>
        <taxon>Bolidophyceae</taxon>
        <taxon>Parmales</taxon>
        <taxon>Triparmaceae</taxon>
        <taxon>Triparma</taxon>
    </lineage>
</organism>
<evidence type="ECO:0000256" key="2">
    <source>
        <dbReference type="SAM" id="MobiDB-lite"/>
    </source>
</evidence>
<dbReference type="EMBL" id="BRXZ01006885">
    <property type="protein sequence ID" value="GMI21346.1"/>
    <property type="molecule type" value="Genomic_DNA"/>
</dbReference>
<name>A0A9W7FWS5_9STRA</name>